<comment type="caution">
    <text evidence="5">The sequence shown here is derived from an EMBL/GenBank/DDBJ whole genome shotgun (WGS) entry which is preliminary data.</text>
</comment>
<keyword evidence="4" id="KW-1133">Transmembrane helix</keyword>
<dbReference type="NCBIfam" id="TIGR03696">
    <property type="entry name" value="Rhs_assc_core"/>
    <property type="match status" value="1"/>
</dbReference>
<feature type="region of interest" description="Disordered" evidence="3">
    <location>
        <begin position="890"/>
        <end position="925"/>
    </location>
</feature>
<feature type="region of interest" description="Disordered" evidence="3">
    <location>
        <begin position="1026"/>
        <end position="1053"/>
    </location>
</feature>
<dbReference type="RefSeq" id="WP_214518880.1">
    <property type="nucleotide sequence ID" value="NZ_CP104934.1"/>
</dbReference>
<dbReference type="PANTHER" id="PTHR32305:SF17">
    <property type="entry name" value="TRNA NUCLEASE WAPA"/>
    <property type="match status" value="1"/>
</dbReference>
<gene>
    <name evidence="5" type="ORF">ORG12_08015</name>
</gene>
<evidence type="ECO:0000256" key="2">
    <source>
        <dbReference type="ARBA" id="ARBA00022801"/>
    </source>
</evidence>
<accession>A0ABT3S2Z2</accession>
<dbReference type="InterPro" id="IPR050708">
    <property type="entry name" value="T6SS_VgrG/RHS"/>
</dbReference>
<proteinExistence type="predicted"/>
<evidence type="ECO:0008006" key="7">
    <source>
        <dbReference type="Google" id="ProtNLM"/>
    </source>
</evidence>
<dbReference type="InterPro" id="IPR000026">
    <property type="entry name" value="N1-like"/>
</dbReference>
<dbReference type="SUPFAM" id="SSF53933">
    <property type="entry name" value="Microbial ribonucleases"/>
    <property type="match status" value="1"/>
</dbReference>
<dbReference type="Gene3D" id="3.10.450.30">
    <property type="entry name" value="Microbial ribonucleases"/>
    <property type="match status" value="1"/>
</dbReference>
<keyword evidence="2" id="KW-0378">Hydrolase</keyword>
<evidence type="ECO:0000313" key="5">
    <source>
        <dbReference type="EMBL" id="MCX2848614.1"/>
    </source>
</evidence>
<dbReference type="InterPro" id="IPR016191">
    <property type="entry name" value="Ribonuclease/ribotoxin"/>
</dbReference>
<dbReference type="PANTHER" id="PTHR32305">
    <property type="match status" value="1"/>
</dbReference>
<name>A0ABT3S2Z2_9MICO</name>
<sequence length="2113" mass="219495">MSRHRARRRTKQQAILRTGVATVAAGALIVTALVFIRTGELPVVADLGKPVTGHSAPKVEAEAKSASWNSQTTKTRHLPKRTWNLELDRSGAEDDASSAAVGATSARRAGAWTAVGDTSISVASATSSGASSKGAIRDVTVAVRSQAAAKKQHLQGVVLTLRRSDGSSKRAPVAVRIPKKLLAQQFGADYAARTRWVQIDGKRKYSQTTATPVATKTTASAITLTPFVSSRMMTLAATTAATSSSGTGSFSASSLKESGKWDVSAQTGDFSWEYPITVPPAPGGPSPSLALTYDSQSIDGETGSTNNQPSAIGDGWELGGGGFIERQYVSCSLDDGASGPVKTSGDECWKADNATLSLGGHSAQLVRDSASGVWKMSSDDGSRIEHLVGTAAGCSANGTHDADCWRVTTTDGTQYYFGKNQLPGWASGKPTTNSTWTVPVFGNDAGEPCHASTFAASSCMQGWRWNLDYVVDVHGNAEALYYDAETNSYAKNGATTTSYTRGGQLDHIDYGLTPSTVYAASAAVGRVAFGYDAYGRCSDTTHANCTKEDLSAAATKPAKPASYPDVPWDQFCTSACTANKAPTFWTDGMLNTITASVKSGSSYAAVDKWTLSHSFPAPGDGTTAALWMTQVQHTGYQGSASASTPPVKFNGVRMQNRVWAVDGLAPLDKLRISSITAETGAVTSVNYSAQDCTAAEADAIEKGAATNSRRCYPQWWSPDITPPQEPKLDLFHKYVVMSVVDDPRTGGGADRPVETSYVYTGTPAWRYNSSPTVPVKKRTWSLYAGYDTVEVHTGSASDPAAQGDTEYTFYRGLDGDRAGTSGGQKSVDVSGAPGVTDSAWLAGQTRRTVVRNGVGGAVVSDTESTPWVGDVEADDGSDTARMVRDGSERMSEPLANGGTRTRTTVTTSNDDGNPTQVAVSSSDAGSTCTTTSYVPNNTSAWIIGLPLEQKSVGTACGGGVPAPRDVVSDQRTSYDGAAIGATPTKGDPTQVQQVTGFSGSDPVWTTTATKSYDAIGRELSSKDALGRATTTSYSPSTGGPVTSTTSVNPKGWKSTAVTDPGRGSVTSFTDFDGSVTTADYDALGRRAKVWLPGHAKADNPAAPNYAFAYTETPTAPLAVATTTLNSTGTTTGYVLSDGLGRQVQSQDPSGAGGSIVTDVGYDDQGRSVSQNNAYWASGTTPSATLFVPVSQQQVQSSEDTSYDAVGRPTAVIARSYAKERFRATTRYLGADEVDVVPPSGGTPSSTFSNSIGQKTVLRQYLGGVIGASAPHQDTTYGYDARGDLTSMIDPAGNKWSWTYDVTGKAVAKTDPDAGTTTSVFDAVGNETSTTDARGVTLATSYDELNRATALRTGSSTGPLVSSWSFDTVKVGQLSSATRYVGSTASTPGIAYTTSVTGYDGGNRPTGQTLSIPDGAPAFAGTSYTTKTAYTADGSVGSYTTPAIGGLAAERLSYTYNALGEVSSLSGIKSYAGLTYDALNRLTQTSRDGTVPNTSSYTRDPLTGDVIGIQDQTGTGSSTVTQAKRTYTRNDIGAVTSASTVGAAGAETQCYKYDSLLELTSAWTPSDSDCAASPTAQALGGPSPYWVEYSYDKATGNRTSATTHGVGGTADEVDTYHYGAPGSARPHAVQSVDKQVGGETTSEGFEYDAAGDTTARGTAALEYDATAKVTSISDGAQSQSTVYDASDSQLLQVDPKDGATLFLGDIELHQANGSSTTTATRTYSIAGTAVAERDATALANTVYALDTDVDGTVDLETNVLTGEVTRRWFTPFGEQRGGASSWTSNHGFLNQSASSFTDLTHLGARAYDPSLGRFLSVDSVLNPDQPQQNNGYSYSGNNPVSNPDVSGMCPAWLCAITKAINKIVKAVRTIVSAINNWLRPSTRPAPVHAASYAPWSGHYATAASSRAPTCTWGATCGIGISPPPPKKSNASTPEKWVLFGGAVALGIVLGICILATEGICALAVPEAVGGEAAALTADAAAASAAEGAASAGGAASGEALGAEAAAEGGEAGTGARPTPHGPAPKKFGDVLNRMAETGKKDSNLKGGQKYGNRDGKLPSGMKYKEFDVEGRGSDGNRTPNRIVIGENGRAFITKDHYGSFTEVPGGGKLPDLFK</sequence>
<dbReference type="NCBIfam" id="TIGR01643">
    <property type="entry name" value="YD_repeat_2x"/>
    <property type="match status" value="1"/>
</dbReference>
<keyword evidence="4" id="KW-0472">Membrane</keyword>
<dbReference type="Proteomes" id="UP001207276">
    <property type="component" value="Unassembled WGS sequence"/>
</dbReference>
<dbReference type="EMBL" id="JAPJDE010000002">
    <property type="protein sequence ID" value="MCX2848614.1"/>
    <property type="molecule type" value="Genomic_DNA"/>
</dbReference>
<feature type="compositionally biased region" description="Polar residues" evidence="3">
    <location>
        <begin position="908"/>
        <end position="925"/>
    </location>
</feature>
<dbReference type="Gene3D" id="2.180.10.10">
    <property type="entry name" value="RHS repeat-associated core"/>
    <property type="match status" value="2"/>
</dbReference>
<feature type="transmembrane region" description="Helical" evidence="4">
    <location>
        <begin position="14"/>
        <end position="36"/>
    </location>
</feature>
<dbReference type="Pfam" id="PF05593">
    <property type="entry name" value="RHS_repeat"/>
    <property type="match status" value="1"/>
</dbReference>
<feature type="region of interest" description="Disordered" evidence="3">
    <location>
        <begin position="49"/>
        <end position="76"/>
    </location>
</feature>
<keyword evidence="6" id="KW-1185">Reference proteome</keyword>
<keyword evidence="4" id="KW-0812">Transmembrane</keyword>
<evidence type="ECO:0000256" key="1">
    <source>
        <dbReference type="ARBA" id="ARBA00022722"/>
    </source>
</evidence>
<dbReference type="InterPro" id="IPR031325">
    <property type="entry name" value="RHS_repeat"/>
</dbReference>
<reference evidence="5 6" key="1">
    <citation type="submission" date="2022-11" db="EMBL/GenBank/DDBJ databases">
        <title>Taxonomy of Curtobacterium flaccumfaciens.</title>
        <authorList>
            <person name="Osdaghi E."/>
            <person name="Taghavi S.M."/>
            <person name="Hamidizade M."/>
            <person name="Abachi H."/>
            <person name="Fazliarab A."/>
            <person name="Baeyen S."/>
            <person name="Portier P."/>
            <person name="Van Vaerenbergh J."/>
            <person name="Jacques M.-A."/>
        </authorList>
    </citation>
    <scope>NUCLEOTIDE SEQUENCE [LARGE SCALE GENOMIC DNA]</scope>
    <source>
        <strain evidence="5 6">LMG 3715</strain>
    </source>
</reference>
<organism evidence="5 6">
    <name type="scientific">Curtobacterium poinsettiae</name>
    <dbReference type="NCBI Taxonomy" id="159612"/>
    <lineage>
        <taxon>Bacteria</taxon>
        <taxon>Bacillati</taxon>
        <taxon>Actinomycetota</taxon>
        <taxon>Actinomycetes</taxon>
        <taxon>Micrococcales</taxon>
        <taxon>Microbacteriaceae</taxon>
        <taxon>Curtobacterium</taxon>
    </lineage>
</organism>
<feature type="region of interest" description="Disordered" evidence="3">
    <location>
        <begin position="2001"/>
        <end position="2060"/>
    </location>
</feature>
<evidence type="ECO:0000256" key="4">
    <source>
        <dbReference type="SAM" id="Phobius"/>
    </source>
</evidence>
<evidence type="ECO:0000256" key="3">
    <source>
        <dbReference type="SAM" id="MobiDB-lite"/>
    </source>
</evidence>
<protein>
    <recommendedName>
        <fullName evidence="7">RHS repeat-associated protein</fullName>
    </recommendedName>
</protein>
<keyword evidence="1" id="KW-0540">Nuclease</keyword>
<dbReference type="Pfam" id="PF00545">
    <property type="entry name" value="Ribonuclease"/>
    <property type="match status" value="1"/>
</dbReference>
<dbReference type="InterPro" id="IPR022385">
    <property type="entry name" value="Rhs_assc_core"/>
</dbReference>
<feature type="compositionally biased region" description="Low complexity" evidence="3">
    <location>
        <begin position="1029"/>
        <end position="1047"/>
    </location>
</feature>
<dbReference type="InterPro" id="IPR006530">
    <property type="entry name" value="YD"/>
</dbReference>
<feature type="compositionally biased region" description="Basic and acidic residues" evidence="3">
    <location>
        <begin position="2050"/>
        <end position="2060"/>
    </location>
</feature>
<evidence type="ECO:0000313" key="6">
    <source>
        <dbReference type="Proteomes" id="UP001207276"/>
    </source>
</evidence>